<gene>
    <name evidence="4" type="ORF">BG261_08120</name>
</gene>
<protein>
    <recommendedName>
        <fullName evidence="3">HTH tetR-type domain-containing protein</fullName>
    </recommendedName>
</protein>
<dbReference type="RefSeq" id="WP_070793248.1">
    <property type="nucleotide sequence ID" value="NZ_MKIR01000026.1"/>
</dbReference>
<dbReference type="InterPro" id="IPR054422">
    <property type="entry name" value="TetR-like_HI_0893_C"/>
</dbReference>
<dbReference type="Proteomes" id="UP000178622">
    <property type="component" value="Unassembled WGS sequence"/>
</dbReference>
<dbReference type="EMBL" id="MKIR01000026">
    <property type="protein sequence ID" value="OFI48240.1"/>
    <property type="molecule type" value="Genomic_DNA"/>
</dbReference>
<evidence type="ECO:0000256" key="1">
    <source>
        <dbReference type="ARBA" id="ARBA00023125"/>
    </source>
</evidence>
<dbReference type="STRING" id="1859473.BG261_08120"/>
<feature type="DNA-binding region" description="H-T-H motif" evidence="2">
    <location>
        <begin position="29"/>
        <end position="48"/>
    </location>
</feature>
<evidence type="ECO:0000259" key="3">
    <source>
        <dbReference type="PROSITE" id="PS50977"/>
    </source>
</evidence>
<evidence type="ECO:0000256" key="2">
    <source>
        <dbReference type="PROSITE-ProRule" id="PRU00335"/>
    </source>
</evidence>
<dbReference type="PANTHER" id="PTHR43479">
    <property type="entry name" value="ACREF/ENVCD OPERON REPRESSOR-RELATED"/>
    <property type="match status" value="1"/>
</dbReference>
<dbReference type="SUPFAM" id="SSF46689">
    <property type="entry name" value="Homeodomain-like"/>
    <property type="match status" value="1"/>
</dbReference>
<keyword evidence="5" id="KW-1185">Reference proteome</keyword>
<comment type="caution">
    <text evidence="4">The sequence shown here is derived from an EMBL/GenBank/DDBJ whole genome shotgun (WGS) entry which is preliminary data.</text>
</comment>
<organism evidence="4 5">
    <name type="scientific">Floricoccus tropicus</name>
    <dbReference type="NCBI Taxonomy" id="1859473"/>
    <lineage>
        <taxon>Bacteria</taxon>
        <taxon>Bacillati</taxon>
        <taxon>Bacillota</taxon>
        <taxon>Bacilli</taxon>
        <taxon>Lactobacillales</taxon>
        <taxon>Streptococcaceae</taxon>
        <taxon>Floricoccus</taxon>
    </lineage>
</organism>
<dbReference type="InterPro" id="IPR050624">
    <property type="entry name" value="HTH-type_Tx_Regulator"/>
</dbReference>
<dbReference type="InterPro" id="IPR009057">
    <property type="entry name" value="Homeodomain-like_sf"/>
</dbReference>
<dbReference type="PRINTS" id="PR00455">
    <property type="entry name" value="HTHTETR"/>
</dbReference>
<accession>A0A1E8GIZ1</accession>
<dbReference type="PROSITE" id="PS50977">
    <property type="entry name" value="HTH_TETR_2"/>
    <property type="match status" value="1"/>
</dbReference>
<keyword evidence="1 2" id="KW-0238">DNA-binding</keyword>
<dbReference type="SUPFAM" id="SSF48498">
    <property type="entry name" value="Tetracyclin repressor-like, C-terminal domain"/>
    <property type="match status" value="1"/>
</dbReference>
<reference evidence="5" key="1">
    <citation type="submission" date="2016-09" db="EMBL/GenBank/DDBJ databases">
        <title>Draft genome sequence of a novel species of the family Streptococcaceae isolated from flowers.</title>
        <authorList>
            <person name="Chuah L.-O."/>
            <person name="Yap K.-P."/>
            <person name="Thong K.L."/>
            <person name="Liong M.T."/>
            <person name="Ahmad R."/>
            <person name="Rusul G."/>
        </authorList>
    </citation>
    <scope>NUCLEOTIDE SEQUENCE [LARGE SCALE GENOMIC DNA]</scope>
    <source>
        <strain evidence="5">DF1</strain>
    </source>
</reference>
<dbReference type="Pfam" id="PF22604">
    <property type="entry name" value="TetR_HI_0893_C"/>
    <property type="match status" value="1"/>
</dbReference>
<dbReference type="PANTHER" id="PTHR43479:SF11">
    <property type="entry name" value="ACREF_ENVCD OPERON REPRESSOR-RELATED"/>
    <property type="match status" value="1"/>
</dbReference>
<dbReference type="OrthoDB" id="6430772at2"/>
<dbReference type="Pfam" id="PF00440">
    <property type="entry name" value="TetR_N"/>
    <property type="match status" value="1"/>
</dbReference>
<dbReference type="InterPro" id="IPR001647">
    <property type="entry name" value="HTH_TetR"/>
</dbReference>
<name>A0A1E8GIZ1_9LACT</name>
<proteinExistence type="predicted"/>
<feature type="domain" description="HTH tetR-type" evidence="3">
    <location>
        <begin position="6"/>
        <end position="66"/>
    </location>
</feature>
<evidence type="ECO:0000313" key="5">
    <source>
        <dbReference type="Proteomes" id="UP000178622"/>
    </source>
</evidence>
<dbReference type="GO" id="GO:0003677">
    <property type="term" value="F:DNA binding"/>
    <property type="evidence" value="ECO:0007669"/>
    <property type="project" value="UniProtKB-UniRule"/>
</dbReference>
<dbReference type="InterPro" id="IPR023772">
    <property type="entry name" value="DNA-bd_HTH_TetR-type_CS"/>
</dbReference>
<dbReference type="Gene3D" id="1.10.357.10">
    <property type="entry name" value="Tetracycline Repressor, domain 2"/>
    <property type="match status" value="1"/>
</dbReference>
<sequence length="190" mass="22262">MRIKDEKKLESIYEATLQLIIDDGLHQTSISKIAKGAGVSPATIYIYFENKEDLINKLYLSVKKEMSDYIFVKVDNQKTVHENFENIMRKFSQYIQDNKSRFLFVEQLQNMPILSSDILDQTNQYFYPMEKVLEKGISEKVIKDVDTKILFLPIFQPLSAYFKEQFNSEERPKKAVINTLIELAWNSISI</sequence>
<evidence type="ECO:0000313" key="4">
    <source>
        <dbReference type="EMBL" id="OFI48240.1"/>
    </source>
</evidence>
<dbReference type="AlphaFoldDB" id="A0A1E8GIZ1"/>
<dbReference type="PROSITE" id="PS01081">
    <property type="entry name" value="HTH_TETR_1"/>
    <property type="match status" value="1"/>
</dbReference>
<dbReference type="InterPro" id="IPR036271">
    <property type="entry name" value="Tet_transcr_reg_TetR-rel_C_sf"/>
</dbReference>